<reference evidence="10 11" key="1">
    <citation type="submission" date="2019-02" db="EMBL/GenBank/DDBJ databases">
        <title>Deep-cultivation of Planctomycetes and their phenomic and genomic characterization uncovers novel biology.</title>
        <authorList>
            <person name="Wiegand S."/>
            <person name="Jogler M."/>
            <person name="Boedeker C."/>
            <person name="Pinto D."/>
            <person name="Vollmers J."/>
            <person name="Rivas-Marin E."/>
            <person name="Kohn T."/>
            <person name="Peeters S.H."/>
            <person name="Heuer A."/>
            <person name="Rast P."/>
            <person name="Oberbeckmann S."/>
            <person name="Bunk B."/>
            <person name="Jeske O."/>
            <person name="Meyerdierks A."/>
            <person name="Storesund J.E."/>
            <person name="Kallscheuer N."/>
            <person name="Luecker S."/>
            <person name="Lage O.M."/>
            <person name="Pohl T."/>
            <person name="Merkel B.J."/>
            <person name="Hornburger P."/>
            <person name="Mueller R.-W."/>
            <person name="Bruemmer F."/>
            <person name="Labrenz M."/>
            <person name="Spormann A.M."/>
            <person name="Op den Camp H."/>
            <person name="Overmann J."/>
            <person name="Amann R."/>
            <person name="Jetten M.S.M."/>
            <person name="Mascher T."/>
            <person name="Medema M.H."/>
            <person name="Devos D.P."/>
            <person name="Kaster A.-K."/>
            <person name="Ovreas L."/>
            <person name="Rohde M."/>
            <person name="Galperin M.Y."/>
            <person name="Jogler C."/>
        </authorList>
    </citation>
    <scope>NUCLEOTIDE SEQUENCE [LARGE SCALE GENOMIC DNA]</scope>
    <source>
        <strain evidence="10 11">Pan241w</strain>
    </source>
</reference>
<evidence type="ECO:0000256" key="5">
    <source>
        <dbReference type="ARBA" id="ARBA00023136"/>
    </source>
</evidence>
<protein>
    <submittedName>
        <fullName evidence="10">Biopolymer transport protein ExbB</fullName>
    </submittedName>
</protein>
<evidence type="ECO:0000313" key="10">
    <source>
        <dbReference type="EMBL" id="QDT45064.1"/>
    </source>
</evidence>
<name>A0A517RMI6_9PLAN</name>
<dbReference type="InterPro" id="IPR050790">
    <property type="entry name" value="ExbB/TolQ_transport"/>
</dbReference>
<evidence type="ECO:0000256" key="2">
    <source>
        <dbReference type="ARBA" id="ARBA00022475"/>
    </source>
</evidence>
<evidence type="ECO:0000259" key="9">
    <source>
        <dbReference type="Pfam" id="PF01618"/>
    </source>
</evidence>
<dbReference type="AlphaFoldDB" id="A0A517RMI6"/>
<evidence type="ECO:0000313" key="11">
    <source>
        <dbReference type="Proteomes" id="UP000317171"/>
    </source>
</evidence>
<evidence type="ECO:0000256" key="8">
    <source>
        <dbReference type="SAM" id="Phobius"/>
    </source>
</evidence>
<comment type="similarity">
    <text evidence="6">Belongs to the exbB/tolQ family.</text>
</comment>
<keyword evidence="3 8" id="KW-0812">Transmembrane</keyword>
<keyword evidence="5 8" id="KW-0472">Membrane</keyword>
<dbReference type="GO" id="GO:0005886">
    <property type="term" value="C:plasma membrane"/>
    <property type="evidence" value="ECO:0007669"/>
    <property type="project" value="UniProtKB-SubCell"/>
</dbReference>
<dbReference type="RefSeq" id="WP_145221057.1">
    <property type="nucleotide sequence ID" value="NZ_CP036269.1"/>
</dbReference>
<feature type="region of interest" description="Disordered" evidence="7">
    <location>
        <begin position="50"/>
        <end position="85"/>
    </location>
</feature>
<sequence>MMMGNSLERNQTSLAYRSLSILLLCAVVFTPLGLNTNSWAYQDEAAAPATGEAPAASEAPPAGEGEAPAGEAPAGGDAPAAAPAGNGAAPAAASESFLSWMIRASGFFGLILLLLSFLMVALIMANVLSIRRDNLMPPDLIGAFEEKINNKDYQGAFELAKSDDSFVARVLAAGLSKLNQGYAEAVEGMQEVGEDENMAMEHKLSYLALIGAIAPMIGLMGTVYGMILSFQTIASSATSPKPSELADGISTALFTTLEGLTVAIPAMIFYSLLRNRVARFSLEVGMISESLMNRFSSSGK</sequence>
<keyword evidence="11" id="KW-1185">Reference proteome</keyword>
<keyword evidence="6" id="KW-0653">Protein transport</keyword>
<evidence type="ECO:0000256" key="6">
    <source>
        <dbReference type="RuleBase" id="RU004057"/>
    </source>
</evidence>
<feature type="domain" description="MotA/TolQ/ExbB proton channel" evidence="9">
    <location>
        <begin position="165"/>
        <end position="283"/>
    </location>
</feature>
<dbReference type="PANTHER" id="PTHR30625">
    <property type="entry name" value="PROTEIN TOLQ"/>
    <property type="match status" value="1"/>
</dbReference>
<gene>
    <name evidence="10" type="primary">exbB_3</name>
    <name evidence="10" type="ORF">Pan241w_51810</name>
</gene>
<feature type="transmembrane region" description="Helical" evidence="8">
    <location>
        <begin position="107"/>
        <end position="128"/>
    </location>
</feature>
<accession>A0A517RMI6</accession>
<dbReference type="EMBL" id="CP036269">
    <property type="protein sequence ID" value="QDT45064.1"/>
    <property type="molecule type" value="Genomic_DNA"/>
</dbReference>
<evidence type="ECO:0000256" key="4">
    <source>
        <dbReference type="ARBA" id="ARBA00022989"/>
    </source>
</evidence>
<feature type="transmembrane region" description="Helical" evidence="8">
    <location>
        <begin position="248"/>
        <end position="273"/>
    </location>
</feature>
<dbReference type="GO" id="GO:0017038">
    <property type="term" value="P:protein import"/>
    <property type="evidence" value="ECO:0007669"/>
    <property type="project" value="TreeGrafter"/>
</dbReference>
<feature type="transmembrane region" description="Helical" evidence="8">
    <location>
        <begin position="14"/>
        <end position="34"/>
    </location>
</feature>
<comment type="subcellular location">
    <subcellularLocation>
        <location evidence="1">Cell membrane</location>
        <topology evidence="1">Multi-pass membrane protein</topology>
    </subcellularLocation>
    <subcellularLocation>
        <location evidence="6">Membrane</location>
        <topology evidence="6">Multi-pass membrane protein</topology>
    </subcellularLocation>
</comment>
<dbReference type="OrthoDB" id="9809716at2"/>
<dbReference type="Proteomes" id="UP000317171">
    <property type="component" value="Chromosome"/>
</dbReference>
<dbReference type="InterPro" id="IPR002898">
    <property type="entry name" value="MotA_ExbB_proton_chnl"/>
</dbReference>
<organism evidence="10 11">
    <name type="scientific">Gimesia alba</name>
    <dbReference type="NCBI Taxonomy" id="2527973"/>
    <lineage>
        <taxon>Bacteria</taxon>
        <taxon>Pseudomonadati</taxon>
        <taxon>Planctomycetota</taxon>
        <taxon>Planctomycetia</taxon>
        <taxon>Planctomycetales</taxon>
        <taxon>Planctomycetaceae</taxon>
        <taxon>Gimesia</taxon>
    </lineage>
</organism>
<dbReference type="KEGG" id="gaz:Pan241w_51810"/>
<dbReference type="PANTHER" id="PTHR30625:SF17">
    <property type="entry name" value="TOLQ-RELATED"/>
    <property type="match status" value="1"/>
</dbReference>
<keyword evidence="4 8" id="KW-1133">Transmembrane helix</keyword>
<keyword evidence="6" id="KW-0813">Transport</keyword>
<proteinExistence type="inferred from homology"/>
<evidence type="ECO:0000256" key="3">
    <source>
        <dbReference type="ARBA" id="ARBA00022692"/>
    </source>
</evidence>
<dbReference type="Pfam" id="PF01618">
    <property type="entry name" value="MotA_ExbB"/>
    <property type="match status" value="1"/>
</dbReference>
<evidence type="ECO:0000256" key="1">
    <source>
        <dbReference type="ARBA" id="ARBA00004651"/>
    </source>
</evidence>
<evidence type="ECO:0000256" key="7">
    <source>
        <dbReference type="SAM" id="MobiDB-lite"/>
    </source>
</evidence>
<feature type="transmembrane region" description="Helical" evidence="8">
    <location>
        <begin position="206"/>
        <end position="228"/>
    </location>
</feature>
<keyword evidence="2" id="KW-1003">Cell membrane</keyword>